<dbReference type="AlphaFoldDB" id="A0A0W0EY10"/>
<evidence type="ECO:0000313" key="2">
    <source>
        <dbReference type="EMBL" id="KTB28923.1"/>
    </source>
</evidence>
<reference evidence="2 3" key="1">
    <citation type="submission" date="2015-12" db="EMBL/GenBank/DDBJ databases">
        <title>Draft genome sequence of Moniliophthora roreri, the causal agent of frosty pod rot of cacao.</title>
        <authorList>
            <person name="Aime M.C."/>
            <person name="Diaz-Valderrama J.R."/>
            <person name="Kijpornyongpan T."/>
            <person name="Phillips-Mora W."/>
        </authorList>
    </citation>
    <scope>NUCLEOTIDE SEQUENCE [LARGE SCALE GENOMIC DNA]</scope>
    <source>
        <strain evidence="2 3">MCA 2952</strain>
    </source>
</reference>
<sequence>MSLSVSEEEQAIFTIVGNSIIWTATGGVTESGLWAVYLVLFSSSIYRSRGIRNPADVALFAVSITLFVSSAALWAMALTSMLAVMKGLLNYPTLSLEDRIIKLNEEIMCLWVPEKALFLVTVSRKEHFCFRGSSYPMHD</sequence>
<comment type="caution">
    <text evidence="2">The sequence shown here is derived from an EMBL/GenBank/DDBJ whole genome shotgun (WGS) entry which is preliminary data.</text>
</comment>
<keyword evidence="1" id="KW-0472">Membrane</keyword>
<gene>
    <name evidence="2" type="ORF">WG66_18493</name>
</gene>
<accession>A0A0W0EY10</accession>
<organism evidence="2 3">
    <name type="scientific">Moniliophthora roreri</name>
    <name type="common">Frosty pod rot fungus</name>
    <name type="synonym">Monilia roreri</name>
    <dbReference type="NCBI Taxonomy" id="221103"/>
    <lineage>
        <taxon>Eukaryota</taxon>
        <taxon>Fungi</taxon>
        <taxon>Dikarya</taxon>
        <taxon>Basidiomycota</taxon>
        <taxon>Agaricomycotina</taxon>
        <taxon>Agaricomycetes</taxon>
        <taxon>Agaricomycetidae</taxon>
        <taxon>Agaricales</taxon>
        <taxon>Marasmiineae</taxon>
        <taxon>Marasmiaceae</taxon>
        <taxon>Moniliophthora</taxon>
    </lineage>
</organism>
<evidence type="ECO:0000313" key="3">
    <source>
        <dbReference type="Proteomes" id="UP000054988"/>
    </source>
</evidence>
<keyword evidence="1" id="KW-0812">Transmembrane</keyword>
<dbReference type="eggNOG" id="ENOG502RYBX">
    <property type="taxonomic scope" value="Eukaryota"/>
</dbReference>
<protein>
    <submittedName>
        <fullName evidence="2">Uncharacterized protein</fullName>
    </submittedName>
</protein>
<dbReference type="Proteomes" id="UP000054988">
    <property type="component" value="Unassembled WGS sequence"/>
</dbReference>
<evidence type="ECO:0000256" key="1">
    <source>
        <dbReference type="SAM" id="Phobius"/>
    </source>
</evidence>
<feature type="transmembrane region" description="Helical" evidence="1">
    <location>
        <begin position="20"/>
        <end position="46"/>
    </location>
</feature>
<keyword evidence="1" id="KW-1133">Transmembrane helix</keyword>
<proteinExistence type="predicted"/>
<name>A0A0W0EY10_MONRR</name>
<feature type="transmembrane region" description="Helical" evidence="1">
    <location>
        <begin position="58"/>
        <end position="85"/>
    </location>
</feature>
<dbReference type="EMBL" id="LATX01002459">
    <property type="protein sequence ID" value="KTB28923.1"/>
    <property type="molecule type" value="Genomic_DNA"/>
</dbReference>